<keyword evidence="2" id="KW-1185">Reference proteome</keyword>
<reference evidence="3" key="2">
    <citation type="submission" date="2016-06" db="UniProtKB">
        <authorList>
            <consortium name="WormBaseParasite"/>
        </authorList>
    </citation>
    <scope>IDENTIFICATION</scope>
</reference>
<sequence length="87" mass="9842">MPSGKRTHYSSPMLDPSNQLTINVFGCLNCQMTLVERMPQNVEKYSKTSGDNYPNFTEYPLIGGEVGHLEIGQEKLDLLHTRKISKN</sequence>
<dbReference type="Proteomes" id="UP000242913">
    <property type="component" value="Unassembled WGS sequence"/>
</dbReference>
<dbReference type="EMBL" id="KZ269981">
    <property type="protein sequence ID" value="OZC11287.1"/>
    <property type="molecule type" value="Genomic_DNA"/>
</dbReference>
<accession>A0A183H2T6</accession>
<organism evidence="3">
    <name type="scientific">Onchocerca flexuosa</name>
    <dbReference type="NCBI Taxonomy" id="387005"/>
    <lineage>
        <taxon>Eukaryota</taxon>
        <taxon>Metazoa</taxon>
        <taxon>Ecdysozoa</taxon>
        <taxon>Nematoda</taxon>
        <taxon>Chromadorea</taxon>
        <taxon>Rhabditida</taxon>
        <taxon>Spirurina</taxon>
        <taxon>Spiruromorpha</taxon>
        <taxon>Filarioidea</taxon>
        <taxon>Onchocercidae</taxon>
        <taxon>Onchocerca</taxon>
    </lineage>
</organism>
<proteinExistence type="predicted"/>
<protein>
    <submittedName>
        <fullName evidence="3">Glutathione-dependent reductase</fullName>
    </submittedName>
</protein>
<evidence type="ECO:0000313" key="2">
    <source>
        <dbReference type="Proteomes" id="UP000242913"/>
    </source>
</evidence>
<reference evidence="1 2" key="1">
    <citation type="submission" date="2015-12" db="EMBL/GenBank/DDBJ databases">
        <title>Draft genome of the nematode, Onchocerca flexuosa.</title>
        <authorList>
            <person name="Mitreva M."/>
        </authorList>
    </citation>
    <scope>NUCLEOTIDE SEQUENCE [LARGE SCALE GENOMIC DNA]</scope>
    <source>
        <strain evidence="1">Red Deer</strain>
    </source>
</reference>
<evidence type="ECO:0000313" key="3">
    <source>
        <dbReference type="WBParaSite" id="OFLC_0000179501-mRNA-1"/>
    </source>
</evidence>
<dbReference type="WBParaSite" id="OFLC_0000179501-mRNA-1">
    <property type="protein sequence ID" value="OFLC_0000179501-mRNA-1"/>
    <property type="gene ID" value="OFLC_0000179501"/>
</dbReference>
<dbReference type="AlphaFoldDB" id="A0A183H2T6"/>
<name>A0A183H2T6_9BILA</name>
<evidence type="ECO:0000313" key="1">
    <source>
        <dbReference type="EMBL" id="OZC11287.1"/>
    </source>
</evidence>
<gene>
    <name evidence="1" type="ORF">X798_01703</name>
</gene>